<dbReference type="VEuPathDB" id="FungiDB:RhiirFUN_025105"/>
<dbReference type="AlphaFoldDB" id="A0A2I1HGP3"/>
<accession>A0A2I1HGP3</accession>
<evidence type="ECO:0000313" key="2">
    <source>
        <dbReference type="EMBL" id="PKY58045.1"/>
    </source>
</evidence>
<gene>
    <name evidence="2" type="ORF">RhiirA4_479610</name>
</gene>
<feature type="region of interest" description="Disordered" evidence="1">
    <location>
        <begin position="587"/>
        <end position="610"/>
    </location>
</feature>
<feature type="compositionally biased region" description="Basic and acidic residues" evidence="1">
    <location>
        <begin position="587"/>
        <end position="602"/>
    </location>
</feature>
<dbReference type="EMBL" id="LLXI01002819">
    <property type="protein sequence ID" value="PKY58045.1"/>
    <property type="molecule type" value="Genomic_DNA"/>
</dbReference>
<comment type="caution">
    <text evidence="2">The sequence shown here is derived from an EMBL/GenBank/DDBJ whole genome shotgun (WGS) entry which is preliminary data.</text>
</comment>
<feature type="compositionally biased region" description="Basic and acidic residues" evidence="1">
    <location>
        <begin position="150"/>
        <end position="159"/>
    </location>
</feature>
<feature type="region of interest" description="Disordered" evidence="1">
    <location>
        <begin position="136"/>
        <end position="166"/>
    </location>
</feature>
<name>A0A2I1HGP3_9GLOM</name>
<dbReference type="Proteomes" id="UP000234323">
    <property type="component" value="Unassembled WGS sequence"/>
</dbReference>
<dbReference type="VEuPathDB" id="FungiDB:RhiirA1_542311"/>
<proteinExistence type="predicted"/>
<keyword evidence="3" id="KW-1185">Reference proteome</keyword>
<evidence type="ECO:0000313" key="3">
    <source>
        <dbReference type="Proteomes" id="UP000234323"/>
    </source>
</evidence>
<feature type="region of interest" description="Disordered" evidence="1">
    <location>
        <begin position="365"/>
        <end position="385"/>
    </location>
</feature>
<organism evidence="2 3">
    <name type="scientific">Rhizophagus irregularis</name>
    <dbReference type="NCBI Taxonomy" id="588596"/>
    <lineage>
        <taxon>Eukaryota</taxon>
        <taxon>Fungi</taxon>
        <taxon>Fungi incertae sedis</taxon>
        <taxon>Mucoromycota</taxon>
        <taxon>Glomeromycotina</taxon>
        <taxon>Glomeromycetes</taxon>
        <taxon>Glomerales</taxon>
        <taxon>Glomeraceae</taxon>
        <taxon>Rhizophagus</taxon>
    </lineage>
</organism>
<dbReference type="VEuPathDB" id="FungiDB:RhiirFUN_016943"/>
<evidence type="ECO:0000256" key="1">
    <source>
        <dbReference type="SAM" id="MobiDB-lite"/>
    </source>
</evidence>
<sequence>MDSEYKITEYTYRFLKEAEKTFNSVSRSGEKRLERATKSHNISRKEEAFLESIRKDVVHRKETIKDIVLQCSDTSFKIYSEEIKRLSWENSKLREELRKENHVKDRKGNEAIRQERIISQKNEQIRKISQELEKTSSELKKVKTGRNKKKDQPKNDKNGRSASGRKRREKILKIPVLPEIADEDPQRKDARDIFFYDIPKFWSEEEVRTNLMKLGKVIRIQIRGQYKYKTVKAKLILNKNFEQSFKEGYFGVCISKHFIRWYDAKIDLKGRQERDKWQVVRDLTNEEMEAIKTKGVYEFTKQLQNGTKMRFTKIIKITKNWKVIRYFTNQKEMEEAVEDSCTKGDIKRVWLVRNKKTIYREEKKLKKDKIPPSPAIPHQSEPTTPITPEARVYRELGVLNGPQHDISRIIPPKYFGNKALEPHKPLMPSEDEVVDTIKKWRLTDEPSHDQFDDRFEKGKQPEIPKKDNVAPEEVVEVIKEYRSGKSNYTRLSDSPNVKEVREKMTEIRQIFEANYQEMEWTIIQGETIKEMREETQIFGKEEFKNWMLQEANYLIVAKKIIVRTENHGLFQEFAEMNEDFSKRLEDENRYQDNKEIGEKRPILESPEAPE</sequence>
<protein>
    <submittedName>
        <fullName evidence="2">Uncharacterized protein</fullName>
    </submittedName>
</protein>
<dbReference type="VEuPathDB" id="FungiDB:FUN_025136"/>
<reference evidence="2 3" key="1">
    <citation type="submission" date="2015-10" db="EMBL/GenBank/DDBJ databases">
        <title>Genome analyses suggest a sexual origin of heterokaryosis in a supposedly ancient asexual fungus.</title>
        <authorList>
            <person name="Ropars J."/>
            <person name="Sedzielewska K."/>
            <person name="Noel J."/>
            <person name="Charron P."/>
            <person name="Farinelli L."/>
            <person name="Marton T."/>
            <person name="Kruger M."/>
            <person name="Pelin A."/>
            <person name="Brachmann A."/>
            <person name="Corradi N."/>
        </authorList>
    </citation>
    <scope>NUCLEOTIDE SEQUENCE [LARGE SCALE GENOMIC DNA]</scope>
    <source>
        <strain evidence="2 3">A4</strain>
    </source>
</reference>